<proteinExistence type="predicted"/>
<evidence type="ECO:0000256" key="1">
    <source>
        <dbReference type="SAM" id="MobiDB-lite"/>
    </source>
</evidence>
<feature type="compositionally biased region" description="Basic and acidic residues" evidence="1">
    <location>
        <begin position="1018"/>
        <end position="1029"/>
    </location>
</feature>
<name>A0ABY0QH33_9BRAD</name>
<organism evidence="3 4">
    <name type="scientific">Bradyrhizobium ottawaense</name>
    <dbReference type="NCBI Taxonomy" id="931866"/>
    <lineage>
        <taxon>Bacteria</taxon>
        <taxon>Pseudomonadati</taxon>
        <taxon>Pseudomonadota</taxon>
        <taxon>Alphaproteobacteria</taxon>
        <taxon>Hyphomicrobiales</taxon>
        <taxon>Nitrobacteraceae</taxon>
        <taxon>Bradyrhizobium</taxon>
    </lineage>
</organism>
<feature type="domain" description="Phage tail tape measure protein" evidence="2">
    <location>
        <begin position="256"/>
        <end position="457"/>
    </location>
</feature>
<sequence length="1142" mass="121498">MSDNNLDIRARLTGEDRMSSTIVKLLAKIKSLETQMQRLGKAGNSISDIPMEKYVKQLNAGQKAVNGLTKKHLDWAKANGVAGDQAQLSWGKLTNELIRAGKEHEKWTQSTARGAKKRAQLAAEELQQHYKNAVAFKYLYNRVGEQRMDSQRRVTEQLGNLEAAHLRNQERLHRNHLTNISRMRQAAMRSMSQLSGIGSRSGMYAAAGAAASGYAGVSAFRTRMRTDTAETNLKMFGEMNDAQVREMRKSWGNASSIKYGMTADKMIDAFTEVLKAGVPKDKAREVTDTLMKSGTGLDLDLKETTRFATRIATLTQDMNNLDPAKLKSILNAVAVAGMESAADPNEIIAANRRASGVFATSKMTPEDLSAFTGTGVGIGLPSAKVGTFLGFIVNELVGSKNARGQRGKDLSTASNMLGLGGRNQMSAQMAANPADTLLKIFDKVGSMDEQRQNKVLNLLGMREWRDELAAFVEAKGNLADLLAKVRDRKNAGKLDEINDKKLKSLAGRWRSFVSAMTLLWESVGAGFEKAFGQITDFFTNYFGTLDTGKIRESVEAFTDGIVAGMGFASWSDMLKAAFGDPAEVKSHAKQIFDFTKGFVAEIKKAAEIVGGIISSIATKFGVKDAESAGKFTAQILELVAALKALGTVAGYLESLVTFVKSIAGIMTMVGFAANDVGIPDAHIRRKGESMKDFRERESTTKRLQNYTTPKGADPLFTPTSYTGSTDFSGRRRSKVDDLASQLGKFGGNVERAAFMSGNLGNGGLQYAMSGGSGRGLSLGGGSASGGGGSGFIGGVPALLKATPGQALPGLGALGSSGIIQRGVTGNPFSDATMAAKDKAWLSRGSSGNSSIVDPQKVPSFTGGGGSAADNVGAGLSGDAFLQARRARFGEELKNDPNLALHLAAMQQTEGASRGGTIESLMNRADMQGKSMRQMLGFSAEGVRSTDGRGRQNSFYGPVRRGEIYGAIRNMQNNPKEFAKYNAFTQKALAGSHVIGGHTDQGLPTDPNGSARTGIPGLRLRDPRTGKLDGNEFTDWVGPGSKYGRGRAGAINYRKLMEQGIAGSGDAPLTSAVPSPADAVQNVPSPIRGDASLGLNGGGGGGGPVAIHINGSSHDPEALATLVQRRIDESMNWRTHDTASEYT</sequence>
<reference evidence="3 4" key="1">
    <citation type="submission" date="2016-10" db="EMBL/GenBank/DDBJ databases">
        <authorList>
            <person name="Varghese N."/>
            <person name="Submissions S."/>
        </authorList>
    </citation>
    <scope>NUCLEOTIDE SEQUENCE [LARGE SCALE GENOMIC DNA]</scope>
    <source>
        <strain evidence="3 4">GAS524</strain>
    </source>
</reference>
<gene>
    <name evidence="3" type="ORF">SAMN05444163_8020</name>
</gene>
<dbReference type="EMBL" id="LT629693">
    <property type="protein sequence ID" value="SDK39863.1"/>
    <property type="molecule type" value="Genomic_DNA"/>
</dbReference>
<keyword evidence="4" id="KW-1185">Reference proteome</keyword>
<dbReference type="InterPro" id="IPR010090">
    <property type="entry name" value="Phage_tape_meas"/>
</dbReference>
<dbReference type="Pfam" id="PF10145">
    <property type="entry name" value="PhageMin_Tail"/>
    <property type="match status" value="1"/>
</dbReference>
<dbReference type="Proteomes" id="UP000198803">
    <property type="component" value="Chromosome I"/>
</dbReference>
<evidence type="ECO:0000313" key="3">
    <source>
        <dbReference type="EMBL" id="SDK39863.1"/>
    </source>
</evidence>
<evidence type="ECO:0000313" key="4">
    <source>
        <dbReference type="Proteomes" id="UP000198803"/>
    </source>
</evidence>
<feature type="region of interest" description="Disordered" evidence="1">
    <location>
        <begin position="997"/>
        <end position="1032"/>
    </location>
</feature>
<dbReference type="RefSeq" id="WP_091977083.1">
    <property type="nucleotide sequence ID" value="NZ_LT629693.1"/>
</dbReference>
<evidence type="ECO:0000259" key="2">
    <source>
        <dbReference type="Pfam" id="PF10145"/>
    </source>
</evidence>
<dbReference type="NCBIfam" id="TIGR01760">
    <property type="entry name" value="tape_meas_TP901"/>
    <property type="match status" value="1"/>
</dbReference>
<accession>A0ABY0QH33</accession>
<protein>
    <submittedName>
        <fullName evidence="3">Phage tail tape measure protein, TP901 family, core region</fullName>
    </submittedName>
</protein>